<evidence type="ECO:0000313" key="3">
    <source>
        <dbReference type="Ensembl" id="ENSSFAP00005020667.1"/>
    </source>
</evidence>
<accession>A0A672GQY9</accession>
<dbReference type="InterPro" id="IPR012337">
    <property type="entry name" value="RNaseH-like_sf"/>
</dbReference>
<feature type="domain" description="SPIN-DOC-like zinc-finger" evidence="2">
    <location>
        <begin position="18"/>
        <end position="77"/>
    </location>
</feature>
<proteinExistence type="predicted"/>
<protein>
    <recommendedName>
        <fullName evidence="5">SPIN-DOC-like zinc-finger domain-containing protein</fullName>
    </recommendedName>
</protein>
<dbReference type="InParanoid" id="A0A672GQY9"/>
<dbReference type="PANTHER" id="PTHR45913:SF5">
    <property type="entry name" value="GENERAL TRANSCRIPTION FACTOR II-I REPEAT DOMAIN-CONTAINING PROTEIN 2A-LIKE PROTEIN"/>
    <property type="match status" value="1"/>
</dbReference>
<dbReference type="Ensembl" id="ENSSFAT00005021522.1">
    <property type="protein sequence ID" value="ENSSFAP00005020667.1"/>
    <property type="gene ID" value="ENSSFAG00005010775.1"/>
</dbReference>
<evidence type="ECO:0000313" key="4">
    <source>
        <dbReference type="Proteomes" id="UP000472267"/>
    </source>
</evidence>
<dbReference type="Pfam" id="PF05699">
    <property type="entry name" value="Dimer_Tnp_hAT"/>
    <property type="match status" value="1"/>
</dbReference>
<reference evidence="3" key="1">
    <citation type="submission" date="2019-06" db="EMBL/GenBank/DDBJ databases">
        <authorList>
            <consortium name="Wellcome Sanger Institute Data Sharing"/>
        </authorList>
    </citation>
    <scope>NUCLEOTIDE SEQUENCE [LARGE SCALE GENOMIC DNA]</scope>
</reference>
<evidence type="ECO:0000259" key="2">
    <source>
        <dbReference type="Pfam" id="PF18658"/>
    </source>
</evidence>
<dbReference type="InterPro" id="IPR040647">
    <property type="entry name" value="SPIN-DOC_Znf-C2H2"/>
</dbReference>
<organism evidence="3 4">
    <name type="scientific">Salarias fasciatus</name>
    <name type="common">Jewelled blenny</name>
    <name type="synonym">Blennius fasciatus</name>
    <dbReference type="NCBI Taxonomy" id="181472"/>
    <lineage>
        <taxon>Eukaryota</taxon>
        <taxon>Metazoa</taxon>
        <taxon>Chordata</taxon>
        <taxon>Craniata</taxon>
        <taxon>Vertebrata</taxon>
        <taxon>Euteleostomi</taxon>
        <taxon>Actinopterygii</taxon>
        <taxon>Neopterygii</taxon>
        <taxon>Teleostei</taxon>
        <taxon>Neoteleostei</taxon>
        <taxon>Acanthomorphata</taxon>
        <taxon>Ovalentaria</taxon>
        <taxon>Blenniimorphae</taxon>
        <taxon>Blenniiformes</taxon>
        <taxon>Blennioidei</taxon>
        <taxon>Blenniidae</taxon>
        <taxon>Salariinae</taxon>
        <taxon>Salarias</taxon>
    </lineage>
</organism>
<sequence>MSAGVKKRCVGEEKRRFQDKWTKAYFVVPHGSDKVMCLICKQVNAMLKDFNIKRHYDTNHKTYDKFTGEERTSKLEQLKRGYTAQQLVFTNLAKSGEAVTQASYVVAQEIARRSKPFSDGEFVRDCILKVADIVCPEQKTKLRDISLSNDTVTRRIEDLANDLKEQLGQRLEGLGKGAFSIALDESTDISDTAQLLIFIRTVTENFDIGEELLSLESIKDRTRGVDICDAVCRSLDAHNVKLPSMVGVTTDGAPAMIGKKAGAVSLLSEKVANNGGEELIKYHCIIHQEALAAQTLEMKHVMDIVVKTVNFLKSRGLNHRQFKTFLEQSEADFGDVIYFTAVRWLSRGATLKRFFNLRKEIREFMESKGQDVTQLSDTKWLCDLALLVDLNTCLSDLNVKLQGHGKLISTLFDNIKAFQRKLELLQGQLKQGDLTHFPTCKALLDDTNTDGRVVLRHLRSDKNHNLIKKLREEFDHRFSDFRDHEKSFSLFQNPFSCVPGEEPAEMQFELIDLQESSEARAAYRDKNLIEFYKGLSPSTYPALRKHAIRMVSLFGSTYICERTFSTMAINKSKLRSRLTDGHLHAVLRIATTEMEPDIRGIVANRKQHHKSHANKKRYVDLVINIL</sequence>
<dbReference type="Proteomes" id="UP000472267">
    <property type="component" value="Chromosome 14"/>
</dbReference>
<reference evidence="3" key="2">
    <citation type="submission" date="2025-08" db="UniProtKB">
        <authorList>
            <consortium name="Ensembl"/>
        </authorList>
    </citation>
    <scope>IDENTIFICATION</scope>
</reference>
<evidence type="ECO:0008006" key="5">
    <source>
        <dbReference type="Google" id="ProtNLM"/>
    </source>
</evidence>
<dbReference type="AlphaFoldDB" id="A0A672GQY9"/>
<dbReference type="GO" id="GO:0046983">
    <property type="term" value="F:protein dimerization activity"/>
    <property type="evidence" value="ECO:0007669"/>
    <property type="project" value="InterPro"/>
</dbReference>
<dbReference type="PANTHER" id="PTHR45913">
    <property type="entry name" value="EPM2A-INTERACTING PROTEIN 1"/>
    <property type="match status" value="1"/>
</dbReference>
<dbReference type="InterPro" id="IPR008906">
    <property type="entry name" value="HATC_C_dom"/>
</dbReference>
<keyword evidence="4" id="KW-1185">Reference proteome</keyword>
<reference evidence="3" key="3">
    <citation type="submission" date="2025-09" db="UniProtKB">
        <authorList>
            <consortium name="Ensembl"/>
        </authorList>
    </citation>
    <scope>IDENTIFICATION</scope>
</reference>
<evidence type="ECO:0000259" key="1">
    <source>
        <dbReference type="Pfam" id="PF05699"/>
    </source>
</evidence>
<dbReference type="OMA" id="EYFFVEH"/>
<dbReference type="SUPFAM" id="SSF53098">
    <property type="entry name" value="Ribonuclease H-like"/>
    <property type="match status" value="1"/>
</dbReference>
<dbReference type="Pfam" id="PF18658">
    <property type="entry name" value="zf-C2H2_12"/>
    <property type="match status" value="1"/>
</dbReference>
<feature type="domain" description="HAT C-terminal dimerisation" evidence="1">
    <location>
        <begin position="524"/>
        <end position="586"/>
    </location>
</feature>
<name>A0A672GQY9_SALFA</name>